<dbReference type="GO" id="GO:0016020">
    <property type="term" value="C:membrane"/>
    <property type="evidence" value="ECO:0007669"/>
    <property type="project" value="UniProtKB-SubCell"/>
</dbReference>
<keyword evidence="7 8" id="KW-0927">Auxin signaling pathway</keyword>
<protein>
    <recommendedName>
        <fullName evidence="8">Auxin efflux carrier component</fullName>
    </recommendedName>
</protein>
<feature type="transmembrane region" description="Helical" evidence="8">
    <location>
        <begin position="214"/>
        <end position="232"/>
    </location>
</feature>
<evidence type="ECO:0000256" key="4">
    <source>
        <dbReference type="ARBA" id="ARBA00022692"/>
    </source>
</evidence>
<dbReference type="GO" id="GO:0009734">
    <property type="term" value="P:auxin-activated signaling pathway"/>
    <property type="evidence" value="ECO:0007669"/>
    <property type="project" value="UniProtKB-UniRule"/>
</dbReference>
<feature type="transmembrane region" description="Helical" evidence="8">
    <location>
        <begin position="274"/>
        <end position="297"/>
    </location>
</feature>
<reference evidence="9 10" key="1">
    <citation type="submission" date="2024-11" db="EMBL/GenBank/DDBJ databases">
        <title>Chromosome-level genome assembly of Eucalyptus globulus Labill. provides insights into its genome evolution.</title>
        <authorList>
            <person name="Li X."/>
        </authorList>
    </citation>
    <scope>NUCLEOTIDE SEQUENCE [LARGE SCALE GENOMIC DNA]</scope>
    <source>
        <strain evidence="9">CL2024</strain>
        <tissue evidence="9">Fresh tender leaves</tissue>
    </source>
</reference>
<evidence type="ECO:0000256" key="3">
    <source>
        <dbReference type="ARBA" id="ARBA00022448"/>
    </source>
</evidence>
<feature type="transmembrane region" description="Helical" evidence="8">
    <location>
        <begin position="101"/>
        <end position="121"/>
    </location>
</feature>
<dbReference type="GO" id="GO:0060918">
    <property type="term" value="P:auxin transport"/>
    <property type="evidence" value="ECO:0007669"/>
    <property type="project" value="UniProtKB-ARBA"/>
</dbReference>
<comment type="subcellular location">
    <subcellularLocation>
        <location evidence="1">Endomembrane system</location>
        <topology evidence="1">Multi-pass membrane protein</topology>
    </subcellularLocation>
    <subcellularLocation>
        <location evidence="8">Membrane</location>
        <topology evidence="8">Multi-pass membrane protein</topology>
    </subcellularLocation>
</comment>
<keyword evidence="4 8" id="KW-0812">Transmembrane</keyword>
<dbReference type="Proteomes" id="UP001634007">
    <property type="component" value="Unassembled WGS sequence"/>
</dbReference>
<sequence length="358" mass="39330">MIGFEDIYKVIAAMVPLYVALTLGYGSVRWWRMFTSEQCDGINRMVCYFILPLFGFEFTAAHANLFEMNYSVMAADAISKLLAVLILALCAKCCSKMDYSWCITTFSLLTLTNVLIVGVPLLRAMYGQVGVDIVVQLSVMQAVLWFPLLLCFLEFRKMGMDYSLTTTSATTDDLVPGEKDVEGTAEAVRTNSTRPRLWTAVKIVAPKLALNPNIYACIIGVAWAVIAHRFKVKMPGIVKESIEILSRAGLGTAMFNIGIFMAMQRKVIACGVKLTFVGMILRFIAGPALMTVSSFIMGLRGDVLRMAIMQAALPQSITTFIFAKEYGLHASVLSTGVVFGTLASLPVLIAYYTALEVM</sequence>
<evidence type="ECO:0000256" key="6">
    <source>
        <dbReference type="ARBA" id="ARBA00023136"/>
    </source>
</evidence>
<accession>A0ABD3JCC1</accession>
<dbReference type="InterPro" id="IPR051107">
    <property type="entry name" value="Auxin_Efflux_Carrier"/>
</dbReference>
<dbReference type="Pfam" id="PF03547">
    <property type="entry name" value="Mem_trans"/>
    <property type="match status" value="1"/>
</dbReference>
<feature type="transmembrane region" description="Helical" evidence="8">
    <location>
        <begin position="133"/>
        <end position="153"/>
    </location>
</feature>
<gene>
    <name evidence="9" type="ORF">ACJRO7_030669</name>
</gene>
<feature type="transmembrane region" description="Helical" evidence="8">
    <location>
        <begin position="46"/>
        <end position="64"/>
    </location>
</feature>
<dbReference type="EMBL" id="JBJKBG010000008">
    <property type="protein sequence ID" value="KAL3725671.1"/>
    <property type="molecule type" value="Genomic_DNA"/>
</dbReference>
<feature type="transmembrane region" description="Helical" evidence="8">
    <location>
        <begin position="330"/>
        <end position="352"/>
    </location>
</feature>
<comment type="caution">
    <text evidence="8">Lacks conserved residue(s) required for the propagation of feature annotation.</text>
</comment>
<proteinExistence type="inferred from homology"/>
<feature type="transmembrane region" description="Helical" evidence="8">
    <location>
        <begin position="244"/>
        <end position="262"/>
    </location>
</feature>
<comment type="function">
    <text evidence="8">May act as a component of the auxin efflux carrier.</text>
</comment>
<keyword evidence="3 8" id="KW-0813">Transport</keyword>
<evidence type="ECO:0000256" key="1">
    <source>
        <dbReference type="ARBA" id="ARBA00004127"/>
    </source>
</evidence>
<comment type="similarity">
    <text evidence="2 8">Belongs to the auxin efflux carrier (TC 2.A.69.1) family.</text>
</comment>
<keyword evidence="6 8" id="KW-0472">Membrane</keyword>
<dbReference type="PANTHER" id="PTHR31752">
    <property type="entry name" value="AUXIN EFFLUX CARRIER COMPONENT 1B-RELATED"/>
    <property type="match status" value="1"/>
</dbReference>
<name>A0ABD3JCC1_EUCGL</name>
<feature type="transmembrane region" description="Helical" evidence="8">
    <location>
        <begin position="6"/>
        <end position="25"/>
    </location>
</feature>
<dbReference type="NCBIfam" id="TIGR00946">
    <property type="entry name" value="2a69"/>
    <property type="match status" value="1"/>
</dbReference>
<evidence type="ECO:0000256" key="8">
    <source>
        <dbReference type="RuleBase" id="RU362108"/>
    </source>
</evidence>
<evidence type="ECO:0000313" key="9">
    <source>
        <dbReference type="EMBL" id="KAL3725671.1"/>
    </source>
</evidence>
<evidence type="ECO:0000313" key="10">
    <source>
        <dbReference type="Proteomes" id="UP001634007"/>
    </source>
</evidence>
<evidence type="ECO:0000256" key="5">
    <source>
        <dbReference type="ARBA" id="ARBA00022989"/>
    </source>
</evidence>
<keyword evidence="10" id="KW-1185">Reference proteome</keyword>
<comment type="caution">
    <text evidence="9">The sequence shown here is derived from an EMBL/GenBank/DDBJ whole genome shotgun (WGS) entry which is preliminary data.</text>
</comment>
<dbReference type="InterPro" id="IPR014024">
    <property type="entry name" value="Auxin_eff_plant"/>
</dbReference>
<dbReference type="InterPro" id="IPR004776">
    <property type="entry name" value="Mem_transp_PIN-like"/>
</dbReference>
<feature type="transmembrane region" description="Helical" evidence="8">
    <location>
        <begin position="70"/>
        <end position="89"/>
    </location>
</feature>
<dbReference type="AlphaFoldDB" id="A0ABD3JCC1"/>
<evidence type="ECO:0000256" key="7">
    <source>
        <dbReference type="ARBA" id="ARBA00023294"/>
    </source>
</evidence>
<keyword evidence="5 8" id="KW-1133">Transmembrane helix</keyword>
<dbReference type="PANTHER" id="PTHR31752:SF2">
    <property type="entry name" value="AUXIN EFFLUX CARRIER COMPONENT 5"/>
    <property type="match status" value="1"/>
</dbReference>
<dbReference type="GO" id="GO:0012505">
    <property type="term" value="C:endomembrane system"/>
    <property type="evidence" value="ECO:0007669"/>
    <property type="project" value="UniProtKB-SubCell"/>
</dbReference>
<evidence type="ECO:0000256" key="2">
    <source>
        <dbReference type="ARBA" id="ARBA00009177"/>
    </source>
</evidence>
<organism evidence="9 10">
    <name type="scientific">Eucalyptus globulus</name>
    <name type="common">Tasmanian blue gum</name>
    <dbReference type="NCBI Taxonomy" id="34317"/>
    <lineage>
        <taxon>Eukaryota</taxon>
        <taxon>Viridiplantae</taxon>
        <taxon>Streptophyta</taxon>
        <taxon>Embryophyta</taxon>
        <taxon>Tracheophyta</taxon>
        <taxon>Spermatophyta</taxon>
        <taxon>Magnoliopsida</taxon>
        <taxon>eudicotyledons</taxon>
        <taxon>Gunneridae</taxon>
        <taxon>Pentapetalae</taxon>
        <taxon>rosids</taxon>
        <taxon>malvids</taxon>
        <taxon>Myrtales</taxon>
        <taxon>Myrtaceae</taxon>
        <taxon>Myrtoideae</taxon>
        <taxon>Eucalypteae</taxon>
        <taxon>Eucalyptus</taxon>
    </lineage>
</organism>